<keyword evidence="2" id="KW-0813">Transport</keyword>
<evidence type="ECO:0000256" key="7">
    <source>
        <dbReference type="ARBA" id="ARBA00023136"/>
    </source>
</evidence>
<keyword evidence="4 8" id="KW-0812">Transmembrane</keyword>
<feature type="transmembrane region" description="Helical" evidence="8">
    <location>
        <begin position="32"/>
        <end position="61"/>
    </location>
</feature>
<evidence type="ECO:0000256" key="5">
    <source>
        <dbReference type="ARBA" id="ARBA00022989"/>
    </source>
</evidence>
<dbReference type="OrthoDB" id="1368at2759"/>
<evidence type="ECO:0000256" key="2">
    <source>
        <dbReference type="ARBA" id="ARBA00022448"/>
    </source>
</evidence>
<gene>
    <name evidence="9" type="ORF">KC19_5G054600</name>
</gene>
<keyword evidence="6" id="KW-0406">Ion transport</keyword>
<dbReference type="InterPro" id="IPR044669">
    <property type="entry name" value="YneE/VCCN1/2-like"/>
</dbReference>
<comment type="subcellular location">
    <subcellularLocation>
        <location evidence="1">Cell membrane</location>
        <topology evidence="1">Multi-pass membrane protein</topology>
    </subcellularLocation>
</comment>
<dbReference type="EMBL" id="CM026425">
    <property type="protein sequence ID" value="KAG0576088.1"/>
    <property type="molecule type" value="Genomic_DNA"/>
</dbReference>
<dbReference type="GO" id="GO:0005886">
    <property type="term" value="C:plasma membrane"/>
    <property type="evidence" value="ECO:0007669"/>
    <property type="project" value="UniProtKB-SubCell"/>
</dbReference>
<dbReference type="PANTHER" id="PTHR33281:SF19">
    <property type="entry name" value="VOLTAGE-DEPENDENT ANION CHANNEL-FORMING PROTEIN YNEE"/>
    <property type="match status" value="1"/>
</dbReference>
<reference evidence="9" key="1">
    <citation type="submission" date="2020-06" db="EMBL/GenBank/DDBJ databases">
        <title>WGS assembly of Ceratodon purpureus strain R40.</title>
        <authorList>
            <person name="Carey S.B."/>
            <person name="Jenkins J."/>
            <person name="Shu S."/>
            <person name="Lovell J.T."/>
            <person name="Sreedasyam A."/>
            <person name="Maumus F."/>
            <person name="Tiley G.P."/>
            <person name="Fernandez-Pozo N."/>
            <person name="Barry K."/>
            <person name="Chen C."/>
            <person name="Wang M."/>
            <person name="Lipzen A."/>
            <person name="Daum C."/>
            <person name="Saski C.A."/>
            <person name="Payton A.C."/>
            <person name="Mcbreen J.C."/>
            <person name="Conrad R.E."/>
            <person name="Kollar L.M."/>
            <person name="Olsson S."/>
            <person name="Huttunen S."/>
            <person name="Landis J.B."/>
            <person name="Wickett N.J."/>
            <person name="Johnson M.G."/>
            <person name="Rensing S.A."/>
            <person name="Grimwood J."/>
            <person name="Schmutz J."/>
            <person name="Mcdaniel S.F."/>
        </authorList>
    </citation>
    <scope>NUCLEOTIDE SEQUENCE</scope>
    <source>
        <strain evidence="9">R40</strain>
    </source>
</reference>
<keyword evidence="7 8" id="KW-0472">Membrane</keyword>
<keyword evidence="5 8" id="KW-1133">Transmembrane helix</keyword>
<accession>A0A8T0I0L9</accession>
<feature type="transmembrane region" description="Helical" evidence="8">
    <location>
        <begin position="73"/>
        <end position="97"/>
    </location>
</feature>
<evidence type="ECO:0000313" key="9">
    <source>
        <dbReference type="EMBL" id="KAG0576088.1"/>
    </source>
</evidence>
<evidence type="ECO:0000313" key="10">
    <source>
        <dbReference type="Proteomes" id="UP000822688"/>
    </source>
</evidence>
<evidence type="ECO:0000256" key="3">
    <source>
        <dbReference type="ARBA" id="ARBA00022475"/>
    </source>
</evidence>
<dbReference type="Proteomes" id="UP000822688">
    <property type="component" value="Chromosome 5"/>
</dbReference>
<evidence type="ECO:0000256" key="4">
    <source>
        <dbReference type="ARBA" id="ARBA00022692"/>
    </source>
</evidence>
<sequence length="371" mass="42189">MVEVKINMHRNTVYGHPEWKKHKSSWRHMRHIFNIFSSGVIAALGPPVILSTLGAVFVSMINFGVRNKRFLSWVPLVEIAIEPFQLLSPVLALLLVFRTNASYQRFDEARKVWGSNVNRCRDLARQSLTWITVPDDKEKRQWILRYIKAYPYFLKHHLTQGASVADELLGILSQEELDAVCSAPNRPIYVLQIISEMINSCRLAEFERITMDTNLTQFHDNVGACERIFKTPIPVAYTRLTSRVLMLWHLALPYGLWETCGWLTIPATFMSAAALFYIEQVGVIIEEPFYILALDSICGGITTAIDGLSAAHEEAMVMVWGVAMRKAKHGLPKQEHLVVNLDHHKPTAPGRSLSKGDMNIIFQRSPKPLDQ</sequence>
<evidence type="ECO:0000256" key="1">
    <source>
        <dbReference type="ARBA" id="ARBA00004651"/>
    </source>
</evidence>
<evidence type="ECO:0000256" key="8">
    <source>
        <dbReference type="SAM" id="Phobius"/>
    </source>
</evidence>
<comment type="caution">
    <text evidence="9">The sequence shown here is derived from an EMBL/GenBank/DDBJ whole genome shotgun (WGS) entry which is preliminary data.</text>
</comment>
<dbReference type="Pfam" id="PF25539">
    <property type="entry name" value="Bestrophin_2"/>
    <property type="match status" value="1"/>
</dbReference>
<protein>
    <submittedName>
        <fullName evidence="9">Uncharacterized protein</fullName>
    </submittedName>
</protein>
<proteinExistence type="predicted"/>
<dbReference type="PANTHER" id="PTHR33281">
    <property type="entry name" value="UPF0187 PROTEIN YNEE"/>
    <property type="match status" value="1"/>
</dbReference>
<name>A0A8T0I0L9_CERPU</name>
<keyword evidence="10" id="KW-1185">Reference proteome</keyword>
<dbReference type="GO" id="GO:0005254">
    <property type="term" value="F:chloride channel activity"/>
    <property type="evidence" value="ECO:0007669"/>
    <property type="project" value="InterPro"/>
</dbReference>
<evidence type="ECO:0000256" key="6">
    <source>
        <dbReference type="ARBA" id="ARBA00023065"/>
    </source>
</evidence>
<organism evidence="9 10">
    <name type="scientific">Ceratodon purpureus</name>
    <name type="common">Fire moss</name>
    <name type="synonym">Dicranum purpureum</name>
    <dbReference type="NCBI Taxonomy" id="3225"/>
    <lineage>
        <taxon>Eukaryota</taxon>
        <taxon>Viridiplantae</taxon>
        <taxon>Streptophyta</taxon>
        <taxon>Embryophyta</taxon>
        <taxon>Bryophyta</taxon>
        <taxon>Bryophytina</taxon>
        <taxon>Bryopsida</taxon>
        <taxon>Dicranidae</taxon>
        <taxon>Pseudoditrichales</taxon>
        <taxon>Ditrichaceae</taxon>
        <taxon>Ceratodon</taxon>
    </lineage>
</organism>
<dbReference type="AlphaFoldDB" id="A0A8T0I0L9"/>
<keyword evidence="3" id="KW-1003">Cell membrane</keyword>